<reference evidence="1 2" key="1">
    <citation type="submission" date="2023-08" db="EMBL/GenBank/DDBJ databases">
        <title>Pleionea litopenaei sp. nov., isolated from stomach of juvenile Litopenaeus vannamei.</title>
        <authorList>
            <person name="Rho A.M."/>
            <person name="Hwang C.Y."/>
        </authorList>
    </citation>
    <scope>NUCLEOTIDE SEQUENCE [LARGE SCALE GENOMIC DNA]</scope>
    <source>
        <strain evidence="1 2">HL-JVS1</strain>
    </source>
</reference>
<organism evidence="1 2">
    <name type="scientific">Pleionea litopenaei</name>
    <dbReference type="NCBI Taxonomy" id="3070815"/>
    <lineage>
        <taxon>Bacteria</taxon>
        <taxon>Pseudomonadati</taxon>
        <taxon>Pseudomonadota</taxon>
        <taxon>Gammaproteobacteria</taxon>
        <taxon>Oceanospirillales</taxon>
        <taxon>Pleioneaceae</taxon>
        <taxon>Pleionea</taxon>
    </lineage>
</organism>
<evidence type="ECO:0008006" key="3">
    <source>
        <dbReference type="Google" id="ProtNLM"/>
    </source>
</evidence>
<dbReference type="KEGG" id="plei:Q9312_02450"/>
<keyword evidence="2" id="KW-1185">Reference proteome</keyword>
<dbReference type="SUPFAM" id="SSF109604">
    <property type="entry name" value="HD-domain/PDEase-like"/>
    <property type="match status" value="1"/>
</dbReference>
<protein>
    <recommendedName>
        <fullName evidence="3">Metal-dependent HD superfamily phosphohydrolase</fullName>
    </recommendedName>
</protein>
<dbReference type="Gene3D" id="1.10.3210.10">
    <property type="entry name" value="Hypothetical protein af1432"/>
    <property type="match status" value="1"/>
</dbReference>
<dbReference type="InterPro" id="IPR009218">
    <property type="entry name" value="HD_phosphohydro"/>
</dbReference>
<dbReference type="Proteomes" id="UP001239782">
    <property type="component" value="Chromosome"/>
</dbReference>
<evidence type="ECO:0000313" key="1">
    <source>
        <dbReference type="EMBL" id="WMS87796.1"/>
    </source>
</evidence>
<dbReference type="RefSeq" id="WP_309202951.1">
    <property type="nucleotide sequence ID" value="NZ_CP133548.1"/>
</dbReference>
<dbReference type="EMBL" id="CP133548">
    <property type="protein sequence ID" value="WMS87796.1"/>
    <property type="molecule type" value="Genomic_DNA"/>
</dbReference>
<dbReference type="AlphaFoldDB" id="A0AA51RUD5"/>
<accession>A0AA51RUD5</accession>
<evidence type="ECO:0000313" key="2">
    <source>
        <dbReference type="Proteomes" id="UP001239782"/>
    </source>
</evidence>
<proteinExistence type="predicted"/>
<name>A0AA51RUD5_9GAMM</name>
<gene>
    <name evidence="1" type="ORF">Q9312_02450</name>
</gene>
<dbReference type="PANTHER" id="PTHR21174">
    <property type="match status" value="1"/>
</dbReference>
<dbReference type="PIRSF" id="PIRSF035170">
    <property type="entry name" value="HD_phosphohydro"/>
    <property type="match status" value="1"/>
</dbReference>
<sequence>MNNLDVKSTQLSDGLSKRWQLLWPALTADVISSTFCLIESHYREKHRAYHTLEHIQACLSHLDCQDVNPDKRRELELAIWFHDVIYSPYKSNNEALSAELAVATLSRLSEKKETISRVSDLILLTKHPSIPETAQEQLMLDIDLSILGSDPQLYSQYEDWIRQEYQWVPGVVYRKGRIKLLEQFISQPTIYYTEYFRRDFENQARQNLSWVIAKLS</sequence>
<dbReference type="PANTHER" id="PTHR21174:SF0">
    <property type="entry name" value="HD PHOSPHOHYDROLASE FAMILY PROTEIN-RELATED"/>
    <property type="match status" value="1"/>
</dbReference>